<dbReference type="AlphaFoldDB" id="A0A9J7BG04"/>
<dbReference type="Gene3D" id="3.40.50.1820">
    <property type="entry name" value="alpha/beta hydrolase"/>
    <property type="match status" value="1"/>
</dbReference>
<protein>
    <submittedName>
        <fullName evidence="1">Uncharacterized protein</fullName>
    </submittedName>
</protein>
<dbReference type="EMBL" id="CP093313">
    <property type="protein sequence ID" value="UWZ81687.1"/>
    <property type="molecule type" value="Genomic_DNA"/>
</dbReference>
<reference evidence="1" key="1">
    <citation type="submission" date="2021-04" db="EMBL/GenBank/DDBJ databases">
        <title>Phylogenetic analysis of Acidobacteriaceae.</title>
        <authorList>
            <person name="Qiu L."/>
            <person name="Zhang Q."/>
        </authorList>
    </citation>
    <scope>NUCLEOTIDE SEQUENCE</scope>
    <source>
        <strain evidence="1">DSM 25168</strain>
    </source>
</reference>
<organism evidence="1 2">
    <name type="scientific">Occallatibacter riparius</name>
    <dbReference type="NCBI Taxonomy" id="1002689"/>
    <lineage>
        <taxon>Bacteria</taxon>
        <taxon>Pseudomonadati</taxon>
        <taxon>Acidobacteriota</taxon>
        <taxon>Terriglobia</taxon>
        <taxon>Terriglobales</taxon>
        <taxon>Acidobacteriaceae</taxon>
        <taxon>Occallatibacter</taxon>
    </lineage>
</organism>
<evidence type="ECO:0000313" key="2">
    <source>
        <dbReference type="Proteomes" id="UP001059380"/>
    </source>
</evidence>
<proteinExistence type="predicted"/>
<gene>
    <name evidence="1" type="ORF">MOP44_13950</name>
</gene>
<dbReference type="RefSeq" id="WP_260790536.1">
    <property type="nucleotide sequence ID" value="NZ_CP093313.1"/>
</dbReference>
<dbReference type="Proteomes" id="UP001059380">
    <property type="component" value="Chromosome"/>
</dbReference>
<dbReference type="SUPFAM" id="SSF53474">
    <property type="entry name" value="alpha/beta-Hydrolases"/>
    <property type="match status" value="1"/>
</dbReference>
<keyword evidence="2" id="KW-1185">Reference proteome</keyword>
<accession>A0A9J7BG04</accession>
<dbReference type="InterPro" id="IPR029058">
    <property type="entry name" value="AB_hydrolase_fold"/>
</dbReference>
<name>A0A9J7BG04_9BACT</name>
<dbReference type="KEGG" id="orp:MOP44_13950"/>
<evidence type="ECO:0000313" key="1">
    <source>
        <dbReference type="EMBL" id="UWZ81687.1"/>
    </source>
</evidence>
<sequence length="519" mass="56532">MGIEQFFKGLFHHNDDDPATPVALPPLSDNPMTAGRVLLIHGYSANWQGFIPWHDALKAAGVDVTPIAVGNYVTLNNEVTIKDLGEAFDRALLFTPWSTGTRDDTFTFDAIVHSTGMLVLRQWLANDPYPRTDARSRISRLKHLVGLAPATFGSPQGKQGRSWLGALVKGNKDLGPDFLNAGDQVLLGLELASVYTWDLAHKDMLCTPPLYATGPGTPYVAVFIGNTGYSGISAVANSPGSDGTVRWAGCALNTRKVSLDLRRNPQLKDEAGKVTRCTISPWAAERLAAPMIAVDGKNHGTIISDPDPHVRDFITRFLRIADAVTYNSWEAAALNFGQAALDKMSAESVRGDSGGAGWQQLVIHMVDDHGDGVSDYNFQLFIGDDLSQSDDPGYPPVPLIVDSFSADSSYRCFYIRISPEMLNLNAESKPPKKMWIELIASSGSDLIHYEAYTSDDPNAPQSLTIDRPGVPPIKFDITALAQGASLLYPYTTTLLEVFVEREPMPLGMVSTIFTFPELM</sequence>